<feature type="transmembrane region" description="Helical" evidence="1">
    <location>
        <begin position="6"/>
        <end position="26"/>
    </location>
</feature>
<evidence type="ECO:0000313" key="5">
    <source>
        <dbReference type="Proteomes" id="UP000011645"/>
    </source>
</evidence>
<name>D8JCK5_HALJB</name>
<gene>
    <name evidence="2" type="ordered locus">HacjB3_18863</name>
    <name evidence="3" type="ORF">C497_00560</name>
</gene>
<protein>
    <submittedName>
        <fullName evidence="2">Transport ATPase 3 (Substrates copper/metal cation)</fullName>
    </submittedName>
</protein>
<geneLocation type="plasmid" evidence="2 4">
    <name>2</name>
</geneLocation>
<dbReference type="Proteomes" id="UP000000390">
    <property type="component" value="Plasmid 2"/>
</dbReference>
<dbReference type="Proteomes" id="UP000011645">
    <property type="component" value="Unassembled WGS sequence"/>
</dbReference>
<evidence type="ECO:0000256" key="1">
    <source>
        <dbReference type="SAM" id="Phobius"/>
    </source>
</evidence>
<keyword evidence="1" id="KW-1133">Transmembrane helix</keyword>
<dbReference type="HOGENOM" id="CLU_1965480_0_0_2"/>
<evidence type="ECO:0000313" key="3">
    <source>
        <dbReference type="EMBL" id="ELY41733.1"/>
    </source>
</evidence>
<evidence type="ECO:0000313" key="2">
    <source>
        <dbReference type="EMBL" id="ADJ17112.1"/>
    </source>
</evidence>
<accession>D8JCK5</accession>
<keyword evidence="2" id="KW-0614">Plasmid</keyword>
<dbReference type="KEGG" id="hje:HacjB3_18863"/>
<organism evidence="2 4">
    <name type="scientific">Halalkalicoccus jeotgali (strain DSM 18796 / CECT 7217 / JCM 14584 / KCTC 4019 / B3)</name>
    <dbReference type="NCBI Taxonomy" id="795797"/>
    <lineage>
        <taxon>Archaea</taxon>
        <taxon>Methanobacteriati</taxon>
        <taxon>Methanobacteriota</taxon>
        <taxon>Stenosarchaea group</taxon>
        <taxon>Halobacteria</taxon>
        <taxon>Halobacteriales</taxon>
        <taxon>Halococcaceae</taxon>
        <taxon>Halalkalicoccus</taxon>
    </lineage>
</organism>
<dbReference type="EMBL" id="CP002064">
    <property type="protein sequence ID" value="ADJ17112.1"/>
    <property type="molecule type" value="Genomic_DNA"/>
</dbReference>
<dbReference type="PATRIC" id="fig|795797.18.peg.3650"/>
<keyword evidence="1" id="KW-0472">Membrane</keyword>
<feature type="transmembrane region" description="Helical" evidence="1">
    <location>
        <begin position="38"/>
        <end position="56"/>
    </location>
</feature>
<evidence type="ECO:0000313" key="4">
    <source>
        <dbReference type="Proteomes" id="UP000000390"/>
    </source>
</evidence>
<keyword evidence="1" id="KW-0812">Transmembrane</keyword>
<sequence>MVFGPLAVWSTLIVIGLGYPVFRGAYVCLKVGRPNMDVLIAIAVLAAYLYSMATYLTGGRDPYFDVAVMVLAVVQSATISSHASNALHSAIALTSLIHASMTPAGSTTTARPPKPSTLKRVSLAINC</sequence>
<dbReference type="eggNOG" id="arCOG01576">
    <property type="taxonomic scope" value="Archaea"/>
</dbReference>
<keyword evidence="5" id="KW-1185">Reference proteome</keyword>
<dbReference type="EMBL" id="AOHV01000002">
    <property type="protein sequence ID" value="ELY41733.1"/>
    <property type="molecule type" value="Genomic_DNA"/>
</dbReference>
<reference evidence="3 5" key="2">
    <citation type="journal article" date="2014" name="PLoS Genet.">
        <title>Phylogenetically driven sequencing of extremely halophilic archaea reveals strategies for static and dynamic osmo-response.</title>
        <authorList>
            <person name="Becker E.A."/>
            <person name="Seitzer P.M."/>
            <person name="Tritt A."/>
            <person name="Larsen D."/>
            <person name="Krusor M."/>
            <person name="Yao A.I."/>
            <person name="Wu D."/>
            <person name="Madern D."/>
            <person name="Eisen J.A."/>
            <person name="Darling A.E."/>
            <person name="Facciotti M.T."/>
        </authorList>
    </citation>
    <scope>NUCLEOTIDE SEQUENCE [LARGE SCALE GENOMIC DNA]</scope>
    <source>
        <strain evidence="3">B3</strain>
        <strain evidence="5">DSM 18796 / CECT 7217 / JCM 14584 / KCTC 4019 / B3</strain>
    </source>
</reference>
<dbReference type="AlphaFoldDB" id="D8JCK5"/>
<proteinExistence type="predicted"/>
<reference evidence="2 4" key="1">
    <citation type="journal article" date="2010" name="J. Bacteriol.">
        <title>Complete genome sequence of Halalkalicoccus jeotgali B3(T), an extremely halophilic archaeon.</title>
        <authorList>
            <person name="Roh S.W."/>
            <person name="Nam Y.D."/>
            <person name="Nam S.H."/>
            <person name="Choi S.H."/>
            <person name="Park H.S."/>
            <person name="Bae J.W."/>
        </authorList>
    </citation>
    <scope>NUCLEOTIDE SEQUENCE [LARGE SCALE GENOMIC DNA]</scope>
    <source>
        <strain evidence="2">B3</strain>
        <strain evidence="4">DSM 18796 / CECT 7217 / JCM 14584 / KCTC 4019 / B3</strain>
        <plasmid evidence="4">2</plasmid>
    </source>
</reference>